<evidence type="ECO:0000313" key="2">
    <source>
        <dbReference type="Proteomes" id="UP000463883"/>
    </source>
</evidence>
<protein>
    <submittedName>
        <fullName evidence="1">Uncharacterized protein</fullName>
    </submittedName>
</protein>
<proteinExistence type="predicted"/>
<reference evidence="1 2" key="1">
    <citation type="submission" date="2020-01" db="EMBL/GenBank/DDBJ databases">
        <title>Genomic analysis of Aminipila sp. CBA3637.</title>
        <authorList>
            <person name="Kim Y.B."/>
            <person name="Roh S.W."/>
        </authorList>
    </citation>
    <scope>NUCLEOTIDE SEQUENCE [LARGE SCALE GENOMIC DNA]</scope>
    <source>
        <strain evidence="1 2">CBA3637</strain>
    </source>
</reference>
<gene>
    <name evidence="1" type="ORF">Ami3637_02935</name>
</gene>
<evidence type="ECO:0000313" key="1">
    <source>
        <dbReference type="EMBL" id="QHI71472.1"/>
    </source>
</evidence>
<dbReference type="AlphaFoldDB" id="A0A6P1MBR3"/>
<dbReference type="Proteomes" id="UP000463883">
    <property type="component" value="Chromosome"/>
</dbReference>
<sequence>MNNFSLKAMPFDSEVITNPKTGQEEYDRVAHSKDLADLVRAYFSNGILVQGSDLLTNELQVVNLSAMSCVVKPGGIIINGRTGFLENEQTLEFDVGTQNPRIDRVVAELNIAERNIYIRVLKGIPAADPKPVDIMQTEDIYQIPLAQVRINANQSVIASVTDERAEHISNVLLNQAPRTDVQAAEIKISETVRNLYGLSADSGNVEKALQIILNKVGASIDTLAAYNAGNVDSILNKLIKVYKHWNFFQSGERLFDVVTYFFTDKNEKVLTSAFELKSGGWNPGSSNDSKTCYCVKPFMLNLLSQNSSINIQFDSSITGDSMSGPWMKLEANLKLLVAGQVINISHAESKEFNSNVINQSLVLPMPASVRDYDFVDVYLEIKSSGGKSSGYSHNVTCKINNIYFL</sequence>
<dbReference type="RefSeq" id="WP_162361247.1">
    <property type="nucleotide sequence ID" value="NZ_CP047591.1"/>
</dbReference>
<organism evidence="1 2">
    <name type="scientific">Aminipila terrae</name>
    <dbReference type="NCBI Taxonomy" id="2697030"/>
    <lineage>
        <taxon>Bacteria</taxon>
        <taxon>Bacillati</taxon>
        <taxon>Bacillota</taxon>
        <taxon>Clostridia</taxon>
        <taxon>Peptostreptococcales</taxon>
        <taxon>Anaerovoracaceae</taxon>
        <taxon>Aminipila</taxon>
    </lineage>
</organism>
<dbReference type="KEGG" id="amic:Ami3637_02935"/>
<accession>A0A6P1MBR3</accession>
<keyword evidence="2" id="KW-1185">Reference proteome</keyword>
<dbReference type="EMBL" id="CP047591">
    <property type="protein sequence ID" value="QHI71472.1"/>
    <property type="molecule type" value="Genomic_DNA"/>
</dbReference>
<name>A0A6P1MBR3_9FIRM</name>